<reference evidence="11" key="1">
    <citation type="journal article" date="2020" name="Stud. Mycol.">
        <title>101 Dothideomycetes genomes: a test case for predicting lifestyles and emergence of pathogens.</title>
        <authorList>
            <person name="Haridas S."/>
            <person name="Albert R."/>
            <person name="Binder M."/>
            <person name="Bloem J."/>
            <person name="Labutti K."/>
            <person name="Salamov A."/>
            <person name="Andreopoulos B."/>
            <person name="Baker S."/>
            <person name="Barry K."/>
            <person name="Bills G."/>
            <person name="Bluhm B."/>
            <person name="Cannon C."/>
            <person name="Castanera R."/>
            <person name="Culley D."/>
            <person name="Daum C."/>
            <person name="Ezra D."/>
            <person name="Gonzalez J."/>
            <person name="Henrissat B."/>
            <person name="Kuo A."/>
            <person name="Liang C."/>
            <person name="Lipzen A."/>
            <person name="Lutzoni F."/>
            <person name="Magnuson J."/>
            <person name="Mondo S."/>
            <person name="Nolan M."/>
            <person name="Ohm R."/>
            <person name="Pangilinan J."/>
            <person name="Park H.-J."/>
            <person name="Ramirez L."/>
            <person name="Alfaro M."/>
            <person name="Sun H."/>
            <person name="Tritt A."/>
            <person name="Yoshinaga Y."/>
            <person name="Zwiers L.-H."/>
            <person name="Turgeon B."/>
            <person name="Goodwin S."/>
            <person name="Spatafora J."/>
            <person name="Crous P."/>
            <person name="Grigoriev I."/>
        </authorList>
    </citation>
    <scope>NUCLEOTIDE SEQUENCE</scope>
    <source>
        <strain evidence="11">CBS 262.69</strain>
    </source>
</reference>
<dbReference type="GO" id="GO:0008061">
    <property type="term" value="F:chitin binding"/>
    <property type="evidence" value="ECO:0007669"/>
    <property type="project" value="InterPro"/>
</dbReference>
<evidence type="ECO:0000256" key="8">
    <source>
        <dbReference type="ARBA" id="ARBA00023326"/>
    </source>
</evidence>
<protein>
    <recommendedName>
        <fullName evidence="3">chitinase</fullName>
        <ecNumber evidence="3">3.2.1.14</ecNumber>
    </recommendedName>
</protein>
<evidence type="ECO:0000256" key="1">
    <source>
        <dbReference type="ARBA" id="ARBA00000822"/>
    </source>
</evidence>
<evidence type="ECO:0000256" key="6">
    <source>
        <dbReference type="ARBA" id="ARBA00023277"/>
    </source>
</evidence>
<comment type="catalytic activity">
    <reaction evidence="1">
        <text>Random endo-hydrolysis of N-acetyl-beta-D-glucosaminide (1-&gt;4)-beta-linkages in chitin and chitodextrins.</text>
        <dbReference type="EC" id="3.2.1.14"/>
    </reaction>
</comment>
<dbReference type="InterPro" id="IPR029070">
    <property type="entry name" value="Chitinase_insertion_sf"/>
</dbReference>
<dbReference type="InterPro" id="IPR011583">
    <property type="entry name" value="Chitinase_II/V-like_cat"/>
</dbReference>
<dbReference type="GO" id="GO:0000272">
    <property type="term" value="P:polysaccharide catabolic process"/>
    <property type="evidence" value="ECO:0007669"/>
    <property type="project" value="UniProtKB-KW"/>
</dbReference>
<evidence type="ECO:0000256" key="4">
    <source>
        <dbReference type="ARBA" id="ARBA00022801"/>
    </source>
</evidence>
<evidence type="ECO:0000256" key="3">
    <source>
        <dbReference type="ARBA" id="ARBA00012729"/>
    </source>
</evidence>
<dbReference type="PANTHER" id="PTHR11177">
    <property type="entry name" value="CHITINASE"/>
    <property type="match status" value="1"/>
</dbReference>
<dbReference type="GO" id="GO:0005576">
    <property type="term" value="C:extracellular region"/>
    <property type="evidence" value="ECO:0007669"/>
    <property type="project" value="TreeGrafter"/>
</dbReference>
<accession>A0A6G1HWS9</accession>
<dbReference type="InterPro" id="IPR050314">
    <property type="entry name" value="Glycosyl_Hydrlase_18"/>
</dbReference>
<gene>
    <name evidence="11" type="ORF">EJ06DRAFT_537944</name>
</gene>
<dbReference type="GO" id="GO:0006032">
    <property type="term" value="P:chitin catabolic process"/>
    <property type="evidence" value="ECO:0007669"/>
    <property type="project" value="UniProtKB-KW"/>
</dbReference>
<evidence type="ECO:0000256" key="5">
    <source>
        <dbReference type="ARBA" id="ARBA00023024"/>
    </source>
</evidence>
<evidence type="ECO:0000313" key="11">
    <source>
        <dbReference type="EMBL" id="KAF2400371.1"/>
    </source>
</evidence>
<dbReference type="SUPFAM" id="SSF51445">
    <property type="entry name" value="(Trans)glycosidases"/>
    <property type="match status" value="1"/>
</dbReference>
<dbReference type="InterPro" id="IPR001579">
    <property type="entry name" value="Glyco_hydro_18_chit_AS"/>
</dbReference>
<dbReference type="Pfam" id="PF00704">
    <property type="entry name" value="Glyco_hydro_18"/>
    <property type="match status" value="1"/>
</dbReference>
<dbReference type="Gene3D" id="3.20.20.80">
    <property type="entry name" value="Glycosidases"/>
    <property type="match status" value="1"/>
</dbReference>
<dbReference type="SMART" id="SM00636">
    <property type="entry name" value="Glyco_18"/>
    <property type="match status" value="1"/>
</dbReference>
<dbReference type="GO" id="GO:0008843">
    <property type="term" value="F:endochitinase activity"/>
    <property type="evidence" value="ECO:0007669"/>
    <property type="project" value="UniProtKB-EC"/>
</dbReference>
<dbReference type="PANTHER" id="PTHR11177:SF228">
    <property type="entry name" value="CHITINASE"/>
    <property type="match status" value="1"/>
</dbReference>
<dbReference type="Gene3D" id="3.10.50.10">
    <property type="match status" value="1"/>
</dbReference>
<organism evidence="11 12">
    <name type="scientific">Trichodelitschia bisporula</name>
    <dbReference type="NCBI Taxonomy" id="703511"/>
    <lineage>
        <taxon>Eukaryota</taxon>
        <taxon>Fungi</taxon>
        <taxon>Dikarya</taxon>
        <taxon>Ascomycota</taxon>
        <taxon>Pezizomycotina</taxon>
        <taxon>Dothideomycetes</taxon>
        <taxon>Dothideomycetes incertae sedis</taxon>
        <taxon>Phaeotrichales</taxon>
        <taxon>Phaeotrichaceae</taxon>
        <taxon>Trichodelitschia</taxon>
    </lineage>
</organism>
<dbReference type="EMBL" id="ML996695">
    <property type="protein sequence ID" value="KAF2400371.1"/>
    <property type="molecule type" value="Genomic_DNA"/>
</dbReference>
<dbReference type="InterPro" id="IPR001223">
    <property type="entry name" value="Glyco_hydro18_cat"/>
</dbReference>
<name>A0A6G1HWS9_9PEZI</name>
<keyword evidence="5" id="KW-0146">Chitin degradation</keyword>
<dbReference type="SUPFAM" id="SSF54556">
    <property type="entry name" value="Chitinase insertion domain"/>
    <property type="match status" value="1"/>
</dbReference>
<keyword evidence="4 9" id="KW-0378">Hydrolase</keyword>
<proteinExistence type="inferred from homology"/>
<evidence type="ECO:0000256" key="2">
    <source>
        <dbReference type="ARBA" id="ARBA00008682"/>
    </source>
</evidence>
<keyword evidence="6" id="KW-0119">Carbohydrate metabolism</keyword>
<evidence type="ECO:0000256" key="9">
    <source>
        <dbReference type="RuleBase" id="RU000489"/>
    </source>
</evidence>
<keyword evidence="8" id="KW-0624">Polysaccharide degradation</keyword>
<dbReference type="Proteomes" id="UP000799640">
    <property type="component" value="Unassembled WGS sequence"/>
</dbReference>
<dbReference type="OrthoDB" id="76388at2759"/>
<evidence type="ECO:0000259" key="10">
    <source>
        <dbReference type="PROSITE" id="PS51910"/>
    </source>
</evidence>
<evidence type="ECO:0000313" key="12">
    <source>
        <dbReference type="Proteomes" id="UP000799640"/>
    </source>
</evidence>
<sequence length="356" mass="38484">MFINAVYYPNYRVYRNQTPSSLRLDIVSHVFYAFAGLKSDGTVYLSDEYADTQISVDGTQGCLRAFVGLKRQYTHLKIILSIGGGSSDPATFASVAADPTTRERFGASARELVDAYGLDGIDVDWEHPTPFQTIDFTALLSTLRTYLPRPRYILSTALPAGAWLLRYIDLPTLSHTLDLLNLMAYDFYGPWTPTAGHHAALYAPIPSHTDPQNPPSIQPSGVAAVEFVLGTGFPAAKILFGIPAFGRSFLGAAGPGYRHKGGGGEDGSFEYSELPRPGAQQGVDRVCCAAYCIGGDGGWVSYDNAETVATKAAFVRDRGLAGLFFWTGTADVAKDVEGGDARSLVYAGYMALHDRY</sequence>
<comment type="similarity">
    <text evidence="2">Belongs to the glycosyl hydrolase 18 family. Chitinase class V subfamily.</text>
</comment>
<dbReference type="AlphaFoldDB" id="A0A6G1HWS9"/>
<feature type="domain" description="GH18" evidence="10">
    <location>
        <begin position="2"/>
        <end position="355"/>
    </location>
</feature>
<dbReference type="PROSITE" id="PS51910">
    <property type="entry name" value="GH18_2"/>
    <property type="match status" value="1"/>
</dbReference>
<dbReference type="PROSITE" id="PS01095">
    <property type="entry name" value="GH18_1"/>
    <property type="match status" value="1"/>
</dbReference>
<dbReference type="EC" id="3.2.1.14" evidence="3"/>
<keyword evidence="7 9" id="KW-0326">Glycosidase</keyword>
<dbReference type="InterPro" id="IPR017853">
    <property type="entry name" value="GH"/>
</dbReference>
<evidence type="ECO:0000256" key="7">
    <source>
        <dbReference type="ARBA" id="ARBA00023295"/>
    </source>
</evidence>
<keyword evidence="12" id="KW-1185">Reference proteome</keyword>